<keyword evidence="2" id="KW-0812">Transmembrane</keyword>
<evidence type="ECO:0000256" key="2">
    <source>
        <dbReference type="SAM" id="Phobius"/>
    </source>
</evidence>
<accession>A0A2M8EY70</accession>
<feature type="region of interest" description="Disordered" evidence="1">
    <location>
        <begin position="1"/>
        <end position="23"/>
    </location>
</feature>
<dbReference type="AlphaFoldDB" id="A0A2M8EY70"/>
<name>A0A2M8EY70_9BACT</name>
<feature type="compositionally biased region" description="Basic and acidic residues" evidence="1">
    <location>
        <begin position="13"/>
        <end position="23"/>
    </location>
</feature>
<keyword evidence="2" id="KW-1133">Transmembrane helix</keyword>
<evidence type="ECO:0000313" key="3">
    <source>
        <dbReference type="EMBL" id="PJC31283.1"/>
    </source>
</evidence>
<dbReference type="EMBL" id="PFSC01000116">
    <property type="protein sequence ID" value="PJC31283.1"/>
    <property type="molecule type" value="Genomic_DNA"/>
</dbReference>
<keyword evidence="2" id="KW-0472">Membrane</keyword>
<reference evidence="4" key="1">
    <citation type="submission" date="2017-09" db="EMBL/GenBank/DDBJ databases">
        <title>Depth-based differentiation of microbial function through sediment-hosted aquifers and enrichment of novel symbionts in the deep terrestrial subsurface.</title>
        <authorList>
            <person name="Probst A.J."/>
            <person name="Ladd B."/>
            <person name="Jarett J.K."/>
            <person name="Geller-Mcgrath D.E."/>
            <person name="Sieber C.M.K."/>
            <person name="Emerson J.B."/>
            <person name="Anantharaman K."/>
            <person name="Thomas B.C."/>
            <person name="Malmstrom R."/>
            <person name="Stieglmeier M."/>
            <person name="Klingl A."/>
            <person name="Woyke T."/>
            <person name="Ryan C.M."/>
            <person name="Banfield J.F."/>
        </authorList>
    </citation>
    <scope>NUCLEOTIDE SEQUENCE [LARGE SCALE GENOMIC DNA]</scope>
</reference>
<protein>
    <submittedName>
        <fullName evidence="3">Uncharacterized protein</fullName>
    </submittedName>
</protein>
<organism evidence="3 4">
    <name type="scientific">Candidatus Roizmanbacteria bacterium CG_4_9_14_0_2_um_filter_39_13</name>
    <dbReference type="NCBI Taxonomy" id="1974839"/>
    <lineage>
        <taxon>Bacteria</taxon>
        <taxon>Candidatus Roizmaniibacteriota</taxon>
    </lineage>
</organism>
<sequence length="84" mass="9273">MDTPQDTETIDNLIKENPKPEHKSPSRLMLIVGGIILFVLGLVVGYYLSLSSKAQTSYQITTSPIPSPENPFQNSIVLESRALE</sequence>
<proteinExistence type="predicted"/>
<evidence type="ECO:0000313" key="4">
    <source>
        <dbReference type="Proteomes" id="UP000231383"/>
    </source>
</evidence>
<feature type="transmembrane region" description="Helical" evidence="2">
    <location>
        <begin position="28"/>
        <end position="48"/>
    </location>
</feature>
<comment type="caution">
    <text evidence="3">The sequence shown here is derived from an EMBL/GenBank/DDBJ whole genome shotgun (WGS) entry which is preliminary data.</text>
</comment>
<gene>
    <name evidence="3" type="ORF">CO051_04215</name>
</gene>
<dbReference type="Proteomes" id="UP000231383">
    <property type="component" value="Unassembled WGS sequence"/>
</dbReference>
<evidence type="ECO:0000256" key="1">
    <source>
        <dbReference type="SAM" id="MobiDB-lite"/>
    </source>
</evidence>